<comment type="caution">
    <text evidence="2">The sequence shown here is derived from an EMBL/GenBank/DDBJ whole genome shotgun (WGS) entry which is preliminary data.</text>
</comment>
<feature type="signal peptide" evidence="1">
    <location>
        <begin position="1"/>
        <end position="31"/>
    </location>
</feature>
<gene>
    <name evidence="2" type="ORF">O4H49_20140</name>
</gene>
<accession>A0ABT4LPT7</accession>
<dbReference type="Gene3D" id="1.20.58.430">
    <property type="entry name" value="Type IV secretion system, VirB5-domain"/>
    <property type="match status" value="1"/>
</dbReference>
<dbReference type="RefSeq" id="WP_269425228.1">
    <property type="nucleotide sequence ID" value="NZ_JAPWGY010000018.1"/>
</dbReference>
<name>A0ABT4LPT7_9PROT</name>
<dbReference type="Proteomes" id="UP001069802">
    <property type="component" value="Unassembled WGS sequence"/>
</dbReference>
<sequence>MQKDFWHKLAKRISVIGICCFTAGSTGSAWALTVHDPAHTAVSKLNKAELIKQLAEMKKQYDELVKQTEYALNTMNKLGELKSGSLSANFLMRQSEKAAICAIPELRNMRIPDGNKASFLSICESAETVRGLVLPSSEGEVYDGIPLSGRDHITRVRERRDGLHEDATIMALATSQTALQTQKDSTQSVTDLISESNQAQTVDELLRVQIKADAAILTKLTSIELLLAQGVRLLSTVETRSLRTTVTTQDRVLGE</sequence>
<keyword evidence="3" id="KW-1185">Reference proteome</keyword>
<protein>
    <recommendedName>
        <fullName evidence="4">Type IV secretion system protein VirB5</fullName>
    </recommendedName>
</protein>
<feature type="chain" id="PRO_5046586322" description="Type IV secretion system protein VirB5" evidence="1">
    <location>
        <begin position="32"/>
        <end position="255"/>
    </location>
</feature>
<organism evidence="2 3">
    <name type="scientific">Kiloniella laminariae</name>
    <dbReference type="NCBI Taxonomy" id="454162"/>
    <lineage>
        <taxon>Bacteria</taxon>
        <taxon>Pseudomonadati</taxon>
        <taxon>Pseudomonadota</taxon>
        <taxon>Alphaproteobacteria</taxon>
        <taxon>Rhodospirillales</taxon>
        <taxon>Kiloniellaceae</taxon>
        <taxon>Kiloniella</taxon>
    </lineage>
</organism>
<evidence type="ECO:0000313" key="3">
    <source>
        <dbReference type="Proteomes" id="UP001069802"/>
    </source>
</evidence>
<evidence type="ECO:0000313" key="2">
    <source>
        <dbReference type="EMBL" id="MCZ4283106.1"/>
    </source>
</evidence>
<keyword evidence="1" id="KW-0732">Signal</keyword>
<proteinExistence type="predicted"/>
<evidence type="ECO:0000256" key="1">
    <source>
        <dbReference type="SAM" id="SignalP"/>
    </source>
</evidence>
<reference evidence="2" key="1">
    <citation type="submission" date="2022-12" db="EMBL/GenBank/DDBJ databases">
        <title>Bacterial isolates from different developmental stages of Nematostella vectensis.</title>
        <authorList>
            <person name="Fraune S."/>
        </authorList>
    </citation>
    <scope>NUCLEOTIDE SEQUENCE</scope>
    <source>
        <strain evidence="2">G21630-S1</strain>
    </source>
</reference>
<evidence type="ECO:0008006" key="4">
    <source>
        <dbReference type="Google" id="ProtNLM"/>
    </source>
</evidence>
<dbReference type="InterPro" id="IPR023220">
    <property type="entry name" value="T4SS_VirB5-domain"/>
</dbReference>
<dbReference type="EMBL" id="JAPWGY010000018">
    <property type="protein sequence ID" value="MCZ4283106.1"/>
    <property type="molecule type" value="Genomic_DNA"/>
</dbReference>